<evidence type="ECO:0000313" key="1">
    <source>
        <dbReference type="Proteomes" id="UP000694844"/>
    </source>
</evidence>
<reference evidence="2" key="1">
    <citation type="submission" date="2025-08" db="UniProtKB">
        <authorList>
            <consortium name="RefSeq"/>
        </authorList>
    </citation>
    <scope>IDENTIFICATION</scope>
    <source>
        <tissue evidence="2">Whole sample</tissue>
    </source>
</reference>
<dbReference type="GeneID" id="111124213"/>
<dbReference type="InterPro" id="IPR036116">
    <property type="entry name" value="FN3_sf"/>
</dbReference>
<accession>A0A8B8D533</accession>
<protein>
    <submittedName>
        <fullName evidence="2">Uncharacterized protein LOC111124213</fullName>
    </submittedName>
</protein>
<gene>
    <name evidence="2" type="primary">LOC111124213</name>
</gene>
<name>A0A8B8D533_CRAVI</name>
<proteinExistence type="predicted"/>
<dbReference type="RefSeq" id="XP_022322780.1">
    <property type="nucleotide sequence ID" value="XM_022467072.1"/>
</dbReference>
<evidence type="ECO:0000313" key="2">
    <source>
        <dbReference type="RefSeq" id="XP_022322780.1"/>
    </source>
</evidence>
<keyword evidence="1" id="KW-1185">Reference proteome</keyword>
<dbReference type="PANTHER" id="PTHR16897:SF2">
    <property type="entry name" value="OS03G0226600 PROTEIN"/>
    <property type="match status" value="1"/>
</dbReference>
<sequence>MSFKVTGLSLQRTHTKNWCWPGSCAGHLAKNCVCSTGFYKNSSSPARCQLSKEAHIETCRLGAESDKGEVGNSTSRGDCEKEESTYINFQPKSLSYTFVTSFETPNNMPSKPIHIHESRFGVVHAEIRLYKEDLNKMKTHLQTESLTNRPKCSTNFGDLDPKDGLPIDCKNVLFHQRTWSMHDGERLCLTYKTQSGGYMKYKDFTNRVYPSSGAEIYTRVSTEKDVCVKFDSSPPVHCGEMSSCPGLEPLIIVQGRLTRNPNITIKVQGWKDPFPMTSDQASGIKSYAISIHEMKEVDNLTLIMDEKGHAYNISHNEINITLPQQPALYGIALEVLDNAGNVKSARRFVMFDNSSEIHINAMKHLEVKSASRETNFTWQTHRERSCISWENRYYNSFNYRFNLLRKIKKDYHGVYQGVYEQESGILPITGTTNVYGIISYFYSWYKEENAMHRDVLVPNFPAQSFCQDFGVRDGETHTVTITSKDIMNNTLSENITFHVDASVPDIEDLWLTKDGERQLFVHNSTDLAKLVLEFKAFDSHSGLYSIEYFLGTSLGGNELAYKSVAVQTLENQTCDSLVNCYCSSKGCCENSLYKVHFNHLITNRTNNGQHNRDYHLTIKVTNGARLVSIQHVDILTDDSPPVKGVVVESTGEDLDIDYTKEASVMVRWKGFIDHESGIMKYRIAVNDHCLTADEMNVYSHHIPPNLSLYETSDQTLKMDLPYDGRYYFSVIAYNNALEPSDVACSDGVVRDSTPVIISDLVLESAKAKPIIGCYKSNAWHVFENLTAYELQDTKSCQELCNASIQMSLIQYLPKRFQYSNNTAYSTAMCTKLTKFTEDWFIYLPSDKIKLIWNIEELESQIRDVHVGFGSTLSSMIMPDIMSYVKTMTFIEYHNVHSGLDLGMPIFAFIQVKNKADLTTLVPFGPIIIDETPPFYRGKVVVFQELEDIVVGWNNSAFVEAEQKEPIDSILFRIGDNHGLKTPYLEAKVEKECPRTFATCFKYPLDRIHKLNTFEESKLFFHLYVYNLAGHFLEAKTDPFILPSRLPPSSGTVVEVDLENYPSGDDVDYIFQSDKLCFDWNGLWHIDNVAMSIGIGSTMETVDVISFQNITKDTKCLYNLHLQPFKKYFTFARASVRSGIQSVIVSDGFTIIDTDEVVNAIHVHSGIPCWSNEVVNITAEKTNTSGLFFVQSKLKNNQIYTILPRDISLSSKDVIWIDKQKQQFVPIVQQPMFKSENKSSFDEISILPCQEGKYHQAHKHVFDVVWTVNGNKMEYITHFKVGLYEVKADGSERIVETLRNAEKHLQFHWNHLNLKSNTAYRAIVKPCFQKTCVVGKSSETVTIEEAFSSGNDVQASIFVPNRHNEEVNINVTFRAFRCGLTENALGYAGSLFSAIKTKNQITPWMFLSTNESTSVNVSLKYPVYGYKSMKFCVKGICRSGESVISCSNLCRASNPNEYDGQILYEINADTENFDAIIALANSQHIGDKLRLVHDAEVDFTKSGRRVYGVIKGMYGKTIVWFLRKNTSWSQQACAFDKYCLQSTTSTNGIGRFNTEDLPADKYFICASFENASELTTHLENNFLCGNGFVVDDSPPNGGRVEILSDSQEFITNKDGLEIHWSGFYDNAIKDAELGIGKYEIYIGSSPGAQDVVKSRNVGMQNSITISNLSLSNGMTYFATVKAFDIAGHDRRVSSLGKTLDLTAPEVGKIFVGNPGSHNAILSTVDLFVRWEGFADKESGIKDILLGVGSTNESTDILDFYLVEGEFASIKESMSMLDGYQYFIILKIVNHAGLYTIAASEPFMFDRSPPQSGLVYDGITNDIDYQYDTRTYNCFWLRFVDPHTDIEYFEVGLGTKPFLLDVFPNSNVGLRQNFTWSGLFEPGVRYFATVTACNRGGLCTVESSNGVIMDDSPPVPGLVHVGFSGYHEPFLPQNHTLSASWVGFNDRQSGIDHYEWCLGTTPGACQLLSFENIMLSNRLTRTGMDLPISTALYVTIRAFNKIGLSVERTSAKFQIDISPPVLIRKPIFNTEVHKVSLINGTQFDKSLLLIEWQFQDLESSVVKQHVSLEVERNGHISFEATELGSQTHLTIVSSNKTILRDGDAHVAKIISCNGAGVCVTAISEKLLMDSTPPILGGFMNPMTWTNSGNKTKINLLWYGFEDNESGMREYRISVSKLYSGDELSNGLNIVKHSNKHQQTLSLTLTEKLNTNDMIVLTVIGMNNVGLRSDVGKVSVTLVSSNTNNTDGILVLQRHSCISHYCNNDCTCAVVGKKCTNEIKTGCTDLGNASDSMLNISVYFGLNSIPSTMSSSTRCLSGFWIDKSSLKTVLRYEWSVGENGGAPGYGIFDPTTESVWHDNGIFRNIVYCLPSHKQLHHGQYYKLYVKAWVSENEYAIFHSNPLLIDLTPPMIRQGHSVIESESNNECQRDVDYVENSKPFKVCWGGVFFEKEGKIVTYEISGGTKPFGDDFILRTVINSSTFYDVNQTMLPGTRYFFTIVARNNLGLETAAISDGILLDEDMPSAGTVYNTQNFRNILYQFSTSTISASWHGFEDQQSSVKSYEIGVYEDESNTLISRIDSVSMSNYHTFKNLELKNNYSYYVKVQAKDAMHHASQNVSSPLVRIDTTPPIAVKCQIFDNLHIQPFFMKKQNKSLGIQNAVMKGKVSLKKNRIYRLRMDILQKLQFNTLKFRIGNEVMVLSVYHNEDLTSSVEHQFLPIYEGDIDFEIMISSIEELLEEKIQIRVQQCKSFATSTSPLMIRQLNPGLLSVCSFLSDPESDIARVLVGAGTTRGGYQVRPLSPFSKFNHGLIKTDIPHGSRIYLTAVATNNAGQRSIFTQEVTIDHTPPMISNVNVKIHNADNFRKSMEKNFSSIGNTTELSITTPLGETHLRVGWRASEEESKLLRCYCSVDPWQASSVRNWQHSVNDTYCEISNISFDHGTKVFVSIKCINAIQLAGEETVGPFTIYHMSPKAKRASISFYPDNQYTVLETQPKVQVQSNLTHVDFTWDGFEDAAGNLSYETRLLKGDTIIAPWRSVGFRNSAQRKTPGTQKGDTILLEVRAINNGGYKSQVINTSIILDNRPPIIAGLPASYDASKGSYNIKWTNVFSSSPYGSTIYLISAGSSVGSSDILSPVSTMADQIDLEWTNDRTQNEIFVNILAFAANGEFSRYDTKFLVG</sequence>
<dbReference type="OrthoDB" id="6114161at2759"/>
<dbReference type="PANTHER" id="PTHR16897">
    <property type="entry name" value="OS10G0105400 PROTEIN"/>
    <property type="match status" value="1"/>
</dbReference>
<organism evidence="1 2">
    <name type="scientific">Crassostrea virginica</name>
    <name type="common">Eastern oyster</name>
    <dbReference type="NCBI Taxonomy" id="6565"/>
    <lineage>
        <taxon>Eukaryota</taxon>
        <taxon>Metazoa</taxon>
        <taxon>Spiralia</taxon>
        <taxon>Lophotrochozoa</taxon>
        <taxon>Mollusca</taxon>
        <taxon>Bivalvia</taxon>
        <taxon>Autobranchia</taxon>
        <taxon>Pteriomorphia</taxon>
        <taxon>Ostreida</taxon>
        <taxon>Ostreoidea</taxon>
        <taxon>Ostreidae</taxon>
        <taxon>Crassostrea</taxon>
    </lineage>
</organism>
<dbReference type="KEGG" id="cvn:111124213"/>
<dbReference type="Proteomes" id="UP000694844">
    <property type="component" value="Chromosome 3"/>
</dbReference>
<dbReference type="SUPFAM" id="SSF49265">
    <property type="entry name" value="Fibronectin type III"/>
    <property type="match status" value="2"/>
</dbReference>